<name>A0ABV9YJP3_9PSEU</name>
<gene>
    <name evidence="10" type="primary">bla</name>
    <name evidence="10" type="ORF">ACFPBZ_07940</name>
</gene>
<dbReference type="NCBIfam" id="NF033103">
    <property type="entry name" value="bla_class_A"/>
    <property type="match status" value="1"/>
</dbReference>
<dbReference type="PROSITE" id="PS51318">
    <property type="entry name" value="TAT"/>
    <property type="match status" value="1"/>
</dbReference>
<dbReference type="InterPro" id="IPR045155">
    <property type="entry name" value="Beta-lactam_cat"/>
</dbReference>
<keyword evidence="5 6" id="KW-0046">Antibiotic resistance</keyword>
<dbReference type="PANTHER" id="PTHR35333">
    <property type="entry name" value="BETA-LACTAMASE"/>
    <property type="match status" value="1"/>
</dbReference>
<dbReference type="EMBL" id="JBHSIV010000006">
    <property type="protein sequence ID" value="MFC5062132.1"/>
    <property type="molecule type" value="Genomic_DNA"/>
</dbReference>
<reference evidence="11" key="1">
    <citation type="journal article" date="2019" name="Int. J. Syst. Evol. Microbiol.">
        <title>The Global Catalogue of Microorganisms (GCM) 10K type strain sequencing project: providing services to taxonomists for standard genome sequencing and annotation.</title>
        <authorList>
            <consortium name="The Broad Institute Genomics Platform"/>
            <consortium name="The Broad Institute Genome Sequencing Center for Infectious Disease"/>
            <person name="Wu L."/>
            <person name="Ma J."/>
        </authorList>
    </citation>
    <scope>NUCLEOTIDE SEQUENCE [LARGE SCALE GENOMIC DNA]</scope>
    <source>
        <strain evidence="11">CGMCC 4.7093</strain>
    </source>
</reference>
<comment type="caution">
    <text evidence="10">The sequence shown here is derived from an EMBL/GenBank/DDBJ whole genome shotgun (WGS) entry which is preliminary data.</text>
</comment>
<evidence type="ECO:0000256" key="8">
    <source>
        <dbReference type="SAM" id="SignalP"/>
    </source>
</evidence>
<feature type="chain" id="PRO_5045613843" description="Beta-lactamase" evidence="8">
    <location>
        <begin position="23"/>
        <end position="293"/>
    </location>
</feature>
<evidence type="ECO:0000259" key="9">
    <source>
        <dbReference type="Pfam" id="PF13354"/>
    </source>
</evidence>
<feature type="region of interest" description="Disordered" evidence="7">
    <location>
        <begin position="222"/>
        <end position="243"/>
    </location>
</feature>
<evidence type="ECO:0000313" key="10">
    <source>
        <dbReference type="EMBL" id="MFC5062132.1"/>
    </source>
</evidence>
<sequence length="293" mass="29717">MTTSRRSVLVAGAALLAAAGCAAEPAPPAVVGNAPPDPGPRLAAIEAGFGGRLGVFALDTATGVSVGHRADERFLLCSTSKLPTAAAILAAGVPLDEVVRYAPTDLVRNSPTTSRATALSVRDLCVAAITVSDNTAENLLLRRLGGPEAVEAYVRSIGDGVSSFDRTEPALNVRHGTLDTSTPRQMAATLQACTLGAGLDEAGRAQLTAWLVANTTGDRRIRAGLPPGWRTGDKTGSGDGGEVNDVAITWPPTGAPPVLIAVYTEPADPTVTTTGSALPAAATVVIEALGGRR</sequence>
<dbReference type="Proteomes" id="UP001595947">
    <property type="component" value="Unassembled WGS sequence"/>
</dbReference>
<dbReference type="PROSITE" id="PS00146">
    <property type="entry name" value="BETA_LACTAMASE_A"/>
    <property type="match status" value="1"/>
</dbReference>
<evidence type="ECO:0000256" key="4">
    <source>
        <dbReference type="ARBA" id="ARBA00022801"/>
    </source>
</evidence>
<evidence type="ECO:0000256" key="1">
    <source>
        <dbReference type="ARBA" id="ARBA00009009"/>
    </source>
</evidence>
<feature type="signal peptide" evidence="8">
    <location>
        <begin position="1"/>
        <end position="22"/>
    </location>
</feature>
<proteinExistence type="inferred from homology"/>
<dbReference type="PROSITE" id="PS51257">
    <property type="entry name" value="PROKAR_LIPOPROTEIN"/>
    <property type="match status" value="1"/>
</dbReference>
<dbReference type="GO" id="GO:0008800">
    <property type="term" value="F:beta-lactamase activity"/>
    <property type="evidence" value="ECO:0007669"/>
    <property type="project" value="UniProtKB-EC"/>
</dbReference>
<evidence type="ECO:0000256" key="7">
    <source>
        <dbReference type="SAM" id="MobiDB-lite"/>
    </source>
</evidence>
<dbReference type="Pfam" id="PF13354">
    <property type="entry name" value="Beta-lactamase2"/>
    <property type="match status" value="1"/>
</dbReference>
<evidence type="ECO:0000256" key="2">
    <source>
        <dbReference type="ARBA" id="ARBA00012865"/>
    </source>
</evidence>
<dbReference type="RefSeq" id="WP_378035478.1">
    <property type="nucleotide sequence ID" value="NZ_JBHSIV010000006.1"/>
</dbReference>
<dbReference type="SUPFAM" id="SSF56601">
    <property type="entry name" value="beta-lactamase/transpeptidase-like"/>
    <property type="match status" value="1"/>
</dbReference>
<comment type="similarity">
    <text evidence="1 6">Belongs to the class-A beta-lactamase family.</text>
</comment>
<dbReference type="EC" id="3.5.2.6" evidence="2 6"/>
<protein>
    <recommendedName>
        <fullName evidence="3 6">Beta-lactamase</fullName>
        <ecNumber evidence="2 6">3.5.2.6</ecNumber>
    </recommendedName>
</protein>
<keyword evidence="4 6" id="KW-0378">Hydrolase</keyword>
<keyword evidence="11" id="KW-1185">Reference proteome</keyword>
<dbReference type="InterPro" id="IPR012338">
    <property type="entry name" value="Beta-lactam/transpept-like"/>
</dbReference>
<accession>A0ABV9YJP3</accession>
<evidence type="ECO:0000256" key="5">
    <source>
        <dbReference type="ARBA" id="ARBA00023251"/>
    </source>
</evidence>
<dbReference type="PANTHER" id="PTHR35333:SF3">
    <property type="entry name" value="BETA-LACTAMASE-TYPE TRANSPEPTIDASE FOLD CONTAINING PROTEIN"/>
    <property type="match status" value="1"/>
</dbReference>
<organism evidence="10 11">
    <name type="scientific">Actinomycetospora atypica</name>
    <dbReference type="NCBI Taxonomy" id="1290095"/>
    <lineage>
        <taxon>Bacteria</taxon>
        <taxon>Bacillati</taxon>
        <taxon>Actinomycetota</taxon>
        <taxon>Actinomycetes</taxon>
        <taxon>Pseudonocardiales</taxon>
        <taxon>Pseudonocardiaceae</taxon>
        <taxon>Actinomycetospora</taxon>
    </lineage>
</organism>
<evidence type="ECO:0000313" key="11">
    <source>
        <dbReference type="Proteomes" id="UP001595947"/>
    </source>
</evidence>
<dbReference type="InterPro" id="IPR023650">
    <property type="entry name" value="Beta-lactam_class-A_AS"/>
</dbReference>
<evidence type="ECO:0000256" key="3">
    <source>
        <dbReference type="ARBA" id="ARBA00018879"/>
    </source>
</evidence>
<dbReference type="Gene3D" id="3.40.710.10">
    <property type="entry name" value="DD-peptidase/beta-lactamase superfamily"/>
    <property type="match status" value="1"/>
</dbReference>
<dbReference type="InterPro" id="IPR006311">
    <property type="entry name" value="TAT_signal"/>
</dbReference>
<dbReference type="InterPro" id="IPR000871">
    <property type="entry name" value="Beta-lactam_class-A"/>
</dbReference>
<evidence type="ECO:0000256" key="6">
    <source>
        <dbReference type="RuleBase" id="RU361140"/>
    </source>
</evidence>
<keyword evidence="8" id="KW-0732">Signal</keyword>
<comment type="catalytic activity">
    <reaction evidence="6">
        <text>a beta-lactam + H2O = a substituted beta-amino acid</text>
        <dbReference type="Rhea" id="RHEA:20401"/>
        <dbReference type="ChEBI" id="CHEBI:15377"/>
        <dbReference type="ChEBI" id="CHEBI:35627"/>
        <dbReference type="ChEBI" id="CHEBI:140347"/>
        <dbReference type="EC" id="3.5.2.6"/>
    </reaction>
</comment>
<feature type="domain" description="Beta-lactamase class A catalytic" evidence="9">
    <location>
        <begin position="54"/>
        <end position="264"/>
    </location>
</feature>
<dbReference type="PRINTS" id="PR00118">
    <property type="entry name" value="BLACTAMASEA"/>
</dbReference>